<evidence type="ECO:0000256" key="12">
    <source>
        <dbReference type="ARBA" id="ARBA00023180"/>
    </source>
</evidence>
<dbReference type="InterPro" id="IPR036430">
    <property type="entry name" value="RNase_T2-like_sf"/>
</dbReference>
<evidence type="ECO:0000256" key="5">
    <source>
        <dbReference type="ARBA" id="ARBA00022490"/>
    </source>
</evidence>
<evidence type="ECO:0000313" key="23">
    <source>
        <dbReference type="Proteomes" id="UP000738402"/>
    </source>
</evidence>
<sequence length="407" mass="44949">MVSHSVLQYLLVIASTTAAHYSSSFRADGSSCPSDIPLSCTNSSQIPDTCCFEYPGGVLLQTQFWDYDYPTGPDDMFTLHGLWPDNCDGTYSQFCDSSLQISDAEEVLISFGEQQLLERMHEVWKDYQGNDNNLWVHEFNKHGTCLSTIKPSCYENFETNREVVDYFRKSVELFEGLPTYKWLEAAGITPSDSRTYSKQQIDEALRSRFGKEVYFKCDRNHALNEIWYFHHLRGSIPQGNYVPIDAMISSNCPSFGIKFPLKKASSTSSDTITATKTSATSTATPTGNGGYLKLENQAGCLISNGKWFVSGTCATYKLSEASFGGYQLASSKGVCGIDSDGYFACGSGVIAAQFDYDSSSGHVTYGGQPGWSAGRVPSRNAQVPIVPGSSLNVNFRLIFEARYKIIQ</sequence>
<evidence type="ECO:0000313" key="21">
    <source>
        <dbReference type="EMBL" id="KAG7768279.1"/>
    </source>
</evidence>
<evidence type="ECO:0000256" key="10">
    <source>
        <dbReference type="ARBA" id="ARBA00022801"/>
    </source>
</evidence>
<feature type="active site" evidence="16">
    <location>
        <position position="138"/>
    </location>
</feature>
<keyword evidence="12" id="KW-0325">Glycoprotein</keyword>
<dbReference type="PROSITE" id="PS00530">
    <property type="entry name" value="RNASE_T2_1"/>
    <property type="match status" value="1"/>
</dbReference>
<dbReference type="GO" id="GO:0006401">
    <property type="term" value="P:RNA catabolic process"/>
    <property type="evidence" value="ECO:0007669"/>
    <property type="project" value="UniProtKB-ARBA"/>
</dbReference>
<feature type="domain" description="RNase T2-like C-terminal" evidence="19">
    <location>
        <begin position="291"/>
        <end position="394"/>
    </location>
</feature>
<comment type="subcellular location">
    <subcellularLocation>
        <location evidence="2">Cytoplasm</location>
    </subcellularLocation>
    <subcellularLocation>
        <location evidence="1">Vacuole lumen</location>
    </subcellularLocation>
</comment>
<dbReference type="PROSITE" id="PS00531">
    <property type="entry name" value="RNASE_T2_2"/>
    <property type="match status" value="1"/>
</dbReference>
<organism evidence="20 23">
    <name type="scientific">Ogataea haglerorum</name>
    <dbReference type="NCBI Taxonomy" id="1937702"/>
    <lineage>
        <taxon>Eukaryota</taxon>
        <taxon>Fungi</taxon>
        <taxon>Dikarya</taxon>
        <taxon>Ascomycota</taxon>
        <taxon>Saccharomycotina</taxon>
        <taxon>Pichiomycetes</taxon>
        <taxon>Pichiales</taxon>
        <taxon>Pichiaceae</taxon>
        <taxon>Ogataea</taxon>
    </lineage>
</organism>
<gene>
    <name evidence="20" type="ORF">KL933_001917</name>
    <name evidence="21" type="ORF">KL946_001097</name>
</gene>
<dbReference type="FunFam" id="3.90.730.10:FF:000004">
    <property type="entry name" value="Ribonuclease T2-like"/>
    <property type="match status" value="1"/>
</dbReference>
<reference evidence="20 22" key="1">
    <citation type="journal article" date="2021" name="G3 (Bethesda)">
        <title>Genomic diversity, chromosomal rearrangements, and interspecies hybridization in the ogataea polymorpha species complex.</title>
        <authorList>
            <person name="Hanson S.J."/>
            <person name="Cinneide E.O."/>
            <person name="Salzberg L.I."/>
            <person name="Wolfe K.H."/>
            <person name="McGowan J."/>
            <person name="Fitzpatrick D.A."/>
            <person name="Matlin K."/>
        </authorList>
    </citation>
    <scope>NUCLEOTIDE SEQUENCE</scope>
    <source>
        <strain evidence="21">81-436-3</strain>
        <strain evidence="20">83-405-1</strain>
    </source>
</reference>
<evidence type="ECO:0000256" key="15">
    <source>
        <dbReference type="ARBA" id="ARBA00071169"/>
    </source>
</evidence>
<dbReference type="Proteomes" id="UP000697297">
    <property type="component" value="Unassembled WGS sequence"/>
</dbReference>
<accession>A0AAN6I232</accession>
<evidence type="ECO:0000256" key="18">
    <source>
        <dbReference type="SAM" id="SignalP"/>
    </source>
</evidence>
<dbReference type="PANTHER" id="PTHR11240:SF22">
    <property type="entry name" value="RIBONUCLEASE T2"/>
    <property type="match status" value="1"/>
</dbReference>
<keyword evidence="13" id="KW-0456">Lyase</keyword>
<keyword evidence="6" id="KW-0926">Vacuole</keyword>
<comment type="similarity">
    <text evidence="3 17">Belongs to the RNase T2 family.</text>
</comment>
<keyword evidence="5" id="KW-0963">Cytoplasm</keyword>
<evidence type="ECO:0000256" key="16">
    <source>
        <dbReference type="PIRSR" id="PIRSR633697-1"/>
    </source>
</evidence>
<evidence type="ECO:0000256" key="13">
    <source>
        <dbReference type="ARBA" id="ARBA00023239"/>
    </source>
</evidence>
<keyword evidence="22" id="KW-1185">Reference proteome</keyword>
<feature type="signal peptide" evidence="18">
    <location>
        <begin position="1"/>
        <end position="19"/>
    </location>
</feature>
<dbReference type="InterPro" id="IPR033697">
    <property type="entry name" value="Ribonuclease_T2_eukaryotic"/>
</dbReference>
<evidence type="ECO:0000256" key="11">
    <source>
        <dbReference type="ARBA" id="ARBA00023157"/>
    </source>
</evidence>
<evidence type="ECO:0000256" key="3">
    <source>
        <dbReference type="ARBA" id="ARBA00007469"/>
    </source>
</evidence>
<evidence type="ECO:0000313" key="20">
    <source>
        <dbReference type="EMBL" id="KAG7728684.1"/>
    </source>
</evidence>
<evidence type="ECO:0000256" key="14">
    <source>
        <dbReference type="ARBA" id="ARBA00025494"/>
    </source>
</evidence>
<protein>
    <recommendedName>
        <fullName evidence="15">Ribonuclease T2-like</fullName>
        <ecNumber evidence="4">4.6.1.19</ecNumber>
    </recommendedName>
</protein>
<dbReference type="InterPro" id="IPR018188">
    <property type="entry name" value="RNase_T2_His_AS_1"/>
</dbReference>
<evidence type="ECO:0000256" key="6">
    <source>
        <dbReference type="ARBA" id="ARBA00022554"/>
    </source>
</evidence>
<dbReference type="GO" id="GO:0003723">
    <property type="term" value="F:RNA binding"/>
    <property type="evidence" value="ECO:0007669"/>
    <property type="project" value="InterPro"/>
</dbReference>
<dbReference type="Proteomes" id="UP000738402">
    <property type="component" value="Unassembled WGS sequence"/>
</dbReference>
<dbReference type="PANTHER" id="PTHR11240">
    <property type="entry name" value="RIBONUCLEASE T2"/>
    <property type="match status" value="1"/>
</dbReference>
<evidence type="ECO:0000256" key="7">
    <source>
        <dbReference type="ARBA" id="ARBA00022722"/>
    </source>
</evidence>
<dbReference type="Gene3D" id="3.90.730.10">
    <property type="entry name" value="Ribonuclease T2-like"/>
    <property type="match status" value="1"/>
</dbReference>
<evidence type="ECO:0000256" key="4">
    <source>
        <dbReference type="ARBA" id="ARBA00012571"/>
    </source>
</evidence>
<dbReference type="InterPro" id="IPR001568">
    <property type="entry name" value="RNase_T2-like"/>
</dbReference>
<comment type="caution">
    <text evidence="20">The sequence shown here is derived from an EMBL/GenBank/DDBJ whole genome shotgun (WGS) entry which is preliminary data.</text>
</comment>
<keyword evidence="9" id="KW-0255">Endonuclease</keyword>
<evidence type="ECO:0000256" key="1">
    <source>
        <dbReference type="ARBA" id="ARBA00004410"/>
    </source>
</evidence>
<dbReference type="GO" id="GO:0016787">
    <property type="term" value="F:hydrolase activity"/>
    <property type="evidence" value="ECO:0007669"/>
    <property type="project" value="UniProtKB-KW"/>
</dbReference>
<feature type="chain" id="PRO_5043029387" description="Ribonuclease T2-like" evidence="18">
    <location>
        <begin position="20"/>
        <end position="407"/>
    </location>
</feature>
<feature type="active site" evidence="16">
    <location>
        <position position="80"/>
    </location>
</feature>
<dbReference type="Pfam" id="PF25488">
    <property type="entry name" value="RNaseT2L_C"/>
    <property type="match status" value="1"/>
</dbReference>
<comment type="function">
    <text evidence="14">Rnase which modulates cell survival under stress conditions. Released from the vacuole to the cytoplasm during stress to promote tRNA and rRNA cleavage and to activate separately a downstream pathway that promotes cell death. Involved in cell size, vacuolar morphology and growth at high temperatures and high salt concentration.</text>
</comment>
<evidence type="ECO:0000256" key="9">
    <source>
        <dbReference type="ARBA" id="ARBA00022759"/>
    </source>
</evidence>
<dbReference type="Pfam" id="PF00445">
    <property type="entry name" value="Ribonuclease_T2"/>
    <property type="match status" value="1"/>
</dbReference>
<dbReference type="EMBL" id="JAHLUN010000002">
    <property type="protein sequence ID" value="KAG7768279.1"/>
    <property type="molecule type" value="Genomic_DNA"/>
</dbReference>
<evidence type="ECO:0000259" key="19">
    <source>
        <dbReference type="Pfam" id="PF25488"/>
    </source>
</evidence>
<dbReference type="GO" id="GO:0005576">
    <property type="term" value="C:extracellular region"/>
    <property type="evidence" value="ECO:0007669"/>
    <property type="project" value="TreeGrafter"/>
</dbReference>
<dbReference type="InterPro" id="IPR033130">
    <property type="entry name" value="RNase_T2_His_AS_2"/>
</dbReference>
<keyword evidence="7" id="KW-0540">Nuclease</keyword>
<evidence type="ECO:0000256" key="8">
    <source>
        <dbReference type="ARBA" id="ARBA00022729"/>
    </source>
</evidence>
<dbReference type="GO" id="GO:0033897">
    <property type="term" value="F:ribonuclease T2 activity"/>
    <property type="evidence" value="ECO:0007669"/>
    <property type="project" value="UniProtKB-EC"/>
</dbReference>
<keyword evidence="11" id="KW-1015">Disulfide bond</keyword>
<dbReference type="AlphaFoldDB" id="A0AAN6I232"/>
<proteinExistence type="inferred from homology"/>
<dbReference type="EC" id="4.6.1.19" evidence="4"/>
<dbReference type="EMBL" id="JAHLUH010000004">
    <property type="protein sequence ID" value="KAG7728684.1"/>
    <property type="molecule type" value="Genomic_DNA"/>
</dbReference>
<evidence type="ECO:0000313" key="22">
    <source>
        <dbReference type="Proteomes" id="UP000697297"/>
    </source>
</evidence>
<dbReference type="InterPro" id="IPR057328">
    <property type="entry name" value="RNaseT2L_C"/>
</dbReference>
<dbReference type="CDD" id="cd01061">
    <property type="entry name" value="RNase_T2_euk"/>
    <property type="match status" value="1"/>
</dbReference>
<keyword evidence="8 18" id="KW-0732">Signal</keyword>
<dbReference type="SUPFAM" id="SSF55895">
    <property type="entry name" value="Ribonuclease Rh-like"/>
    <property type="match status" value="1"/>
</dbReference>
<evidence type="ECO:0000256" key="17">
    <source>
        <dbReference type="RuleBase" id="RU004328"/>
    </source>
</evidence>
<keyword evidence="10" id="KW-0378">Hydrolase</keyword>
<feature type="active site" evidence="16">
    <location>
        <position position="142"/>
    </location>
</feature>
<name>A0AAN6I232_9ASCO</name>
<evidence type="ECO:0000256" key="2">
    <source>
        <dbReference type="ARBA" id="ARBA00004496"/>
    </source>
</evidence>
<dbReference type="GO" id="GO:0005775">
    <property type="term" value="C:vacuolar lumen"/>
    <property type="evidence" value="ECO:0007669"/>
    <property type="project" value="UniProtKB-SubCell"/>
</dbReference>